<evidence type="ECO:0000256" key="1">
    <source>
        <dbReference type="ARBA" id="ARBA00006885"/>
    </source>
</evidence>
<feature type="region of interest" description="Disordered" evidence="4">
    <location>
        <begin position="221"/>
        <end position="256"/>
    </location>
</feature>
<feature type="compositionally biased region" description="Low complexity" evidence="4">
    <location>
        <begin position="221"/>
        <end position="241"/>
    </location>
</feature>
<comment type="similarity">
    <text evidence="1">Belongs to the COQ10 family.</text>
</comment>
<evidence type="ECO:0000259" key="5">
    <source>
        <dbReference type="Pfam" id="PF03364"/>
    </source>
</evidence>
<dbReference type="GO" id="GO:0045333">
    <property type="term" value="P:cellular respiration"/>
    <property type="evidence" value="ECO:0007669"/>
    <property type="project" value="InterPro"/>
</dbReference>
<feature type="region of interest" description="Disordered" evidence="4">
    <location>
        <begin position="139"/>
        <end position="158"/>
    </location>
</feature>
<comment type="subunit">
    <text evidence="2">Interacts with coenzyme Q.</text>
</comment>
<evidence type="ECO:0000313" key="7">
    <source>
        <dbReference type="Proteomes" id="UP001355207"/>
    </source>
</evidence>
<feature type="compositionally biased region" description="Low complexity" evidence="4">
    <location>
        <begin position="142"/>
        <end position="154"/>
    </location>
</feature>
<feature type="domain" description="Coenzyme Q-binding protein COQ10 START" evidence="5">
    <location>
        <begin position="108"/>
        <end position="299"/>
    </location>
</feature>
<dbReference type="InterPro" id="IPR023393">
    <property type="entry name" value="START-like_dom_sf"/>
</dbReference>
<keyword evidence="7" id="KW-1185">Reference proteome</keyword>
<organism evidence="6 7">
    <name type="scientific">Kwoniella dendrophila CBS 6074</name>
    <dbReference type="NCBI Taxonomy" id="1295534"/>
    <lineage>
        <taxon>Eukaryota</taxon>
        <taxon>Fungi</taxon>
        <taxon>Dikarya</taxon>
        <taxon>Basidiomycota</taxon>
        <taxon>Agaricomycotina</taxon>
        <taxon>Tremellomycetes</taxon>
        <taxon>Tremellales</taxon>
        <taxon>Cryptococcaceae</taxon>
        <taxon>Kwoniella</taxon>
    </lineage>
</organism>
<dbReference type="InterPro" id="IPR005031">
    <property type="entry name" value="COQ10_START"/>
</dbReference>
<dbReference type="GO" id="GO:0005739">
    <property type="term" value="C:mitochondrion"/>
    <property type="evidence" value="ECO:0007669"/>
    <property type="project" value="TreeGrafter"/>
</dbReference>
<evidence type="ECO:0000256" key="4">
    <source>
        <dbReference type="SAM" id="MobiDB-lite"/>
    </source>
</evidence>
<dbReference type="CDD" id="cd07813">
    <property type="entry name" value="COQ10p_like"/>
    <property type="match status" value="1"/>
</dbReference>
<dbReference type="SUPFAM" id="SSF55961">
    <property type="entry name" value="Bet v1-like"/>
    <property type="match status" value="2"/>
</dbReference>
<dbReference type="PANTHER" id="PTHR12901">
    <property type="entry name" value="SPERM PROTEIN HOMOLOG"/>
    <property type="match status" value="1"/>
</dbReference>
<evidence type="ECO:0000256" key="2">
    <source>
        <dbReference type="ARBA" id="ARBA00011814"/>
    </source>
</evidence>
<dbReference type="GO" id="GO:0048039">
    <property type="term" value="F:ubiquinone binding"/>
    <property type="evidence" value="ECO:0007669"/>
    <property type="project" value="InterPro"/>
</dbReference>
<dbReference type="Pfam" id="PF03364">
    <property type="entry name" value="Polyketide_cyc"/>
    <property type="match status" value="1"/>
</dbReference>
<dbReference type="RefSeq" id="XP_066079496.1">
    <property type="nucleotide sequence ID" value="XM_066223399.1"/>
</dbReference>
<dbReference type="AlphaFoldDB" id="A0AAX4K6I1"/>
<dbReference type="Gene3D" id="3.30.530.20">
    <property type="match status" value="1"/>
</dbReference>
<proteinExistence type="inferred from homology"/>
<name>A0AAX4K6I1_9TREE</name>
<comment type="function">
    <text evidence="3">Required for the function of coenzyme Q in the respiratory chain. May serve as a chaperone or may be involved in the transport of Q6 from its site of synthesis to the catalytic sites of the respiratory complexes.</text>
</comment>
<dbReference type="Proteomes" id="UP001355207">
    <property type="component" value="Chromosome 11"/>
</dbReference>
<accession>A0AAX4K6I1</accession>
<dbReference type="InterPro" id="IPR044996">
    <property type="entry name" value="COQ10-like"/>
</dbReference>
<dbReference type="EMBL" id="CP144108">
    <property type="protein sequence ID" value="WWC92734.1"/>
    <property type="molecule type" value="Genomic_DNA"/>
</dbReference>
<dbReference type="GeneID" id="91098361"/>
<protein>
    <recommendedName>
        <fullName evidence="5">Coenzyme Q-binding protein COQ10 START domain-containing protein</fullName>
    </recommendedName>
</protein>
<dbReference type="PANTHER" id="PTHR12901:SF10">
    <property type="entry name" value="COENZYME Q-BINDING PROTEIN COQ10, MITOCHONDRIAL"/>
    <property type="match status" value="1"/>
</dbReference>
<gene>
    <name evidence="6" type="ORF">L201_007693</name>
</gene>
<reference evidence="6 7" key="1">
    <citation type="submission" date="2024-01" db="EMBL/GenBank/DDBJ databases">
        <title>Comparative genomics of Cryptococcus and Kwoniella reveals pathogenesis evolution and contrasting modes of karyotype evolution via chromosome fusion or intercentromeric recombination.</title>
        <authorList>
            <person name="Coelho M.A."/>
            <person name="David-Palma M."/>
            <person name="Shea T."/>
            <person name="Bowers K."/>
            <person name="McGinley-Smith S."/>
            <person name="Mohammad A.W."/>
            <person name="Gnirke A."/>
            <person name="Yurkov A.M."/>
            <person name="Nowrousian M."/>
            <person name="Sun S."/>
            <person name="Cuomo C.A."/>
            <person name="Heitman J."/>
        </authorList>
    </citation>
    <scope>NUCLEOTIDE SEQUENCE [LARGE SCALE GENOMIC DNA]</scope>
    <source>
        <strain evidence="6 7">CBS 6074</strain>
    </source>
</reference>
<sequence length="311" mass="33799">MASSSSTARTISKSLIRSTSKQCQNRSIIQNSIVKPVLACSNNTSSRYGVEQQQQRRTFFSLPDITKLAGLVPGSSSSGSQEQTSDAGVISGIETDGEEQRFHARKILPYSQSQLYSLVSDVPSYSSFIPFCNSSTVLSKPSNTNNSGSSSTQSRQWKDWSPGIEPFEVLAELSVGFGGLEERYISKVIGIPFESVTATASNKTPLFKSLITRWSFSPASTYSPHPTSSIIPPLSSSNPSTNKVRKTNTNSISNEPIDPNLGPTLLTIDLNFNFANPLHRIASQAVLPKVADKMVEAFEKRCLQVYGKGDQ</sequence>
<evidence type="ECO:0000256" key="3">
    <source>
        <dbReference type="ARBA" id="ARBA00024947"/>
    </source>
</evidence>
<evidence type="ECO:0000313" key="6">
    <source>
        <dbReference type="EMBL" id="WWC92734.1"/>
    </source>
</evidence>